<reference evidence="1 2" key="1">
    <citation type="submission" date="2020-11" db="EMBL/GenBank/DDBJ databases">
        <title>Description of Pontivivens ytuae sp. nov. isolated from deep sea sediment of Mariana Trench.</title>
        <authorList>
            <person name="Wang Z."/>
            <person name="Sun Q.-L."/>
            <person name="Xu X.-D."/>
            <person name="Tang Y.-Z."/>
            <person name="Zhang J."/>
        </authorList>
    </citation>
    <scope>NUCLEOTIDE SEQUENCE [LARGE SCALE GENOMIC DNA]</scope>
    <source>
        <strain evidence="1 2">MT2928</strain>
    </source>
</reference>
<gene>
    <name evidence="1" type="ORF">I0K15_18215</name>
</gene>
<dbReference type="Proteomes" id="UP000594800">
    <property type="component" value="Chromosome"/>
</dbReference>
<dbReference type="EMBL" id="CP064942">
    <property type="protein sequence ID" value="QPH53689.1"/>
    <property type="molecule type" value="Genomic_DNA"/>
</dbReference>
<dbReference type="InterPro" id="IPR038743">
    <property type="entry name" value="YjgH-like"/>
</dbReference>
<dbReference type="PANTHER" id="PTHR11803">
    <property type="entry name" value="2-IMINOBUTANOATE/2-IMINOPROPANOATE DEAMINASE RIDA"/>
    <property type="match status" value="1"/>
</dbReference>
<dbReference type="AlphaFoldDB" id="A0A7S9LRC8"/>
<dbReference type="SUPFAM" id="SSF55298">
    <property type="entry name" value="YjgF-like"/>
    <property type="match status" value="1"/>
</dbReference>
<accession>A0A7S9LRC8</accession>
<dbReference type="Pfam" id="PF01042">
    <property type="entry name" value="Ribonuc_L-PSP"/>
    <property type="match status" value="1"/>
</dbReference>
<dbReference type="InterPro" id="IPR006175">
    <property type="entry name" value="YjgF/YER057c/UK114"/>
</dbReference>
<sequence>MPKRKIIIPAGMENIYETYHYAPGILVGDTLYCSGQVGRDENLNVVRGAEAQFTQAFENAGKVLSAAGATFDDVVELESWFAGSMDELKTFTAVKDRYFTNNYPTWTGFSVSGFSMPGLLVEIRCRAILGLSNA</sequence>
<dbReference type="InterPro" id="IPR035959">
    <property type="entry name" value="RutC-like_sf"/>
</dbReference>
<keyword evidence="2" id="KW-1185">Reference proteome</keyword>
<dbReference type="RefSeq" id="WP_196102898.1">
    <property type="nucleotide sequence ID" value="NZ_CP064942.1"/>
</dbReference>
<dbReference type="GO" id="GO:0019239">
    <property type="term" value="F:deaminase activity"/>
    <property type="evidence" value="ECO:0007669"/>
    <property type="project" value="TreeGrafter"/>
</dbReference>
<dbReference type="Gene3D" id="3.30.1330.40">
    <property type="entry name" value="RutC-like"/>
    <property type="match status" value="1"/>
</dbReference>
<protein>
    <submittedName>
        <fullName evidence="1">RidA family protein</fullName>
    </submittedName>
</protein>
<evidence type="ECO:0000313" key="1">
    <source>
        <dbReference type="EMBL" id="QPH53689.1"/>
    </source>
</evidence>
<dbReference type="PANTHER" id="PTHR11803:SF39">
    <property type="entry name" value="2-IMINOBUTANOATE_2-IMINOPROPANOATE DEAMINASE"/>
    <property type="match status" value="1"/>
</dbReference>
<proteinExistence type="predicted"/>
<dbReference type="KEGG" id="poz:I0K15_18215"/>
<dbReference type="CDD" id="cd02198">
    <property type="entry name" value="YjgH_like"/>
    <property type="match status" value="1"/>
</dbReference>
<organism evidence="1 2">
    <name type="scientific">Pontivivens ytuae</name>
    <dbReference type="NCBI Taxonomy" id="2789856"/>
    <lineage>
        <taxon>Bacteria</taxon>
        <taxon>Pseudomonadati</taxon>
        <taxon>Pseudomonadota</taxon>
        <taxon>Alphaproteobacteria</taxon>
        <taxon>Rhodobacterales</taxon>
        <taxon>Paracoccaceae</taxon>
        <taxon>Pontivivens</taxon>
    </lineage>
</organism>
<evidence type="ECO:0000313" key="2">
    <source>
        <dbReference type="Proteomes" id="UP000594800"/>
    </source>
</evidence>
<dbReference type="GO" id="GO:0005829">
    <property type="term" value="C:cytosol"/>
    <property type="evidence" value="ECO:0007669"/>
    <property type="project" value="TreeGrafter"/>
</dbReference>
<name>A0A7S9LRC8_9RHOB</name>